<comment type="similarity">
    <text evidence="1 4">Belongs to the ubiquitin-conjugating enzyme family. UFC1 subfamily.</text>
</comment>
<dbReference type="PANTHER" id="PTHR12921">
    <property type="entry name" value="UBIQUITIN-FOLD MODIFIER-CONJUGATING ENZYME 1"/>
    <property type="match status" value="1"/>
</dbReference>
<comment type="caution">
    <text evidence="6">The sequence shown here is derived from an EMBL/GenBank/DDBJ whole genome shotgun (WGS) entry which is preliminary data.</text>
</comment>
<name>A0AA36J6D7_9DINO</name>
<evidence type="ECO:0000256" key="1">
    <source>
        <dbReference type="ARBA" id="ARBA00008451"/>
    </source>
</evidence>
<proteinExistence type="inferred from homology"/>
<evidence type="ECO:0000313" key="6">
    <source>
        <dbReference type="EMBL" id="CAJ1399944.1"/>
    </source>
</evidence>
<evidence type="ECO:0000256" key="4">
    <source>
        <dbReference type="PIRNR" id="PIRNR008716"/>
    </source>
</evidence>
<dbReference type="Proteomes" id="UP001178507">
    <property type="component" value="Unassembled WGS sequence"/>
</dbReference>
<dbReference type="EMBL" id="CAUJNA010003353">
    <property type="protein sequence ID" value="CAJ1399944.1"/>
    <property type="molecule type" value="Genomic_DNA"/>
</dbReference>
<dbReference type="GO" id="GO:1990592">
    <property type="term" value="P:protein K69-linked ufmylation"/>
    <property type="evidence" value="ECO:0007669"/>
    <property type="project" value="TreeGrafter"/>
</dbReference>
<feature type="active site" description="Glycyl thioester intermediate" evidence="5">
    <location>
        <position position="117"/>
    </location>
</feature>
<dbReference type="GO" id="GO:0005737">
    <property type="term" value="C:cytoplasm"/>
    <property type="evidence" value="ECO:0007669"/>
    <property type="project" value="TreeGrafter"/>
</dbReference>
<dbReference type="SUPFAM" id="SSF54495">
    <property type="entry name" value="UBC-like"/>
    <property type="match status" value="1"/>
</dbReference>
<dbReference type="Gene3D" id="3.10.110.10">
    <property type="entry name" value="Ubiquitin Conjugating Enzyme"/>
    <property type="match status" value="1"/>
</dbReference>
<dbReference type="PANTHER" id="PTHR12921:SF0">
    <property type="entry name" value="UBIQUITIN-FOLD MODIFIER-CONJUGATING ENZYME 1"/>
    <property type="match status" value="1"/>
</dbReference>
<evidence type="ECO:0000256" key="2">
    <source>
        <dbReference type="ARBA" id="ARBA00013306"/>
    </source>
</evidence>
<sequence length="176" mass="19830">MMYDEKTKAAVQKIPLLTVKAGPRDGPDWVERLKEELGALIKYVQNSKENDNDWFHIEPSEDGTKWSGTCWYIHNLLKYEFKLQFEIPAGYPAVPIELELPELDGKTPKMYRGGKICLDIHFAPLWRANVPKFGIAHALSLALGPWLAAEIPYLIENGVVAHKGTGAEPNQGFPRC</sequence>
<protein>
    <recommendedName>
        <fullName evidence="2 4">Ubiquitin-fold modifier-conjugating enzyme 1</fullName>
    </recommendedName>
</protein>
<dbReference type="CDD" id="cd11686">
    <property type="entry name" value="UBCc_UFC1"/>
    <property type="match status" value="1"/>
</dbReference>
<reference evidence="6" key="1">
    <citation type="submission" date="2023-08" db="EMBL/GenBank/DDBJ databases">
        <authorList>
            <person name="Chen Y."/>
            <person name="Shah S."/>
            <person name="Dougan E. K."/>
            <person name="Thang M."/>
            <person name="Chan C."/>
        </authorList>
    </citation>
    <scope>NUCLEOTIDE SEQUENCE</scope>
</reference>
<dbReference type="InterPro" id="IPR016135">
    <property type="entry name" value="UBQ-conjugating_enzyme/RWD"/>
</dbReference>
<keyword evidence="3 4" id="KW-0833">Ubl conjugation pathway</keyword>
<accession>A0AA36J6D7</accession>
<dbReference type="GO" id="GO:0061657">
    <property type="term" value="F:UFM1 conjugating enzyme activity"/>
    <property type="evidence" value="ECO:0007669"/>
    <property type="project" value="InterPro"/>
</dbReference>
<evidence type="ECO:0000256" key="3">
    <source>
        <dbReference type="ARBA" id="ARBA00022786"/>
    </source>
</evidence>
<comment type="function">
    <text evidence="4">E2-like enzyme which forms an intermediate with UFM1 via a thioester linkage.</text>
</comment>
<evidence type="ECO:0000256" key="5">
    <source>
        <dbReference type="PIRSR" id="PIRSR008716-1"/>
    </source>
</evidence>
<dbReference type="Pfam" id="PF08694">
    <property type="entry name" value="UFC1"/>
    <property type="match status" value="1"/>
</dbReference>
<organism evidence="6 7">
    <name type="scientific">Effrenium voratum</name>
    <dbReference type="NCBI Taxonomy" id="2562239"/>
    <lineage>
        <taxon>Eukaryota</taxon>
        <taxon>Sar</taxon>
        <taxon>Alveolata</taxon>
        <taxon>Dinophyceae</taxon>
        <taxon>Suessiales</taxon>
        <taxon>Symbiodiniaceae</taxon>
        <taxon>Effrenium</taxon>
    </lineage>
</organism>
<keyword evidence="7" id="KW-1185">Reference proteome</keyword>
<dbReference type="PIRSF" id="PIRSF008716">
    <property type="entry name" value="DUF1782"/>
    <property type="match status" value="1"/>
</dbReference>
<dbReference type="InterPro" id="IPR014806">
    <property type="entry name" value="Ufc1"/>
</dbReference>
<evidence type="ECO:0000313" key="7">
    <source>
        <dbReference type="Proteomes" id="UP001178507"/>
    </source>
</evidence>
<dbReference type="AlphaFoldDB" id="A0AA36J6D7"/>
<gene>
    <name evidence="6" type="ORF">EVOR1521_LOCUS23392</name>
</gene>